<feature type="active site" description="Nucleophile" evidence="4 5">
    <location>
        <position position="65"/>
    </location>
</feature>
<comment type="caution">
    <text evidence="9">The sequence shown here is derived from an EMBL/GenBank/DDBJ whole genome shotgun (WGS) entry which is preliminary data.</text>
</comment>
<dbReference type="GO" id="GO:0003723">
    <property type="term" value="F:RNA binding"/>
    <property type="evidence" value="ECO:0007669"/>
    <property type="project" value="InterPro"/>
</dbReference>
<dbReference type="InterPro" id="IPR001406">
    <property type="entry name" value="PsdUridine_synth_TruA"/>
</dbReference>
<evidence type="ECO:0000256" key="2">
    <source>
        <dbReference type="ARBA" id="ARBA00022694"/>
    </source>
</evidence>
<dbReference type="Gene3D" id="3.30.70.660">
    <property type="entry name" value="Pseudouridine synthase I, catalytic domain, C-terminal subdomain"/>
    <property type="match status" value="1"/>
</dbReference>
<dbReference type="GO" id="GO:0031119">
    <property type="term" value="P:tRNA pseudouridine synthesis"/>
    <property type="evidence" value="ECO:0007669"/>
    <property type="project" value="UniProtKB-UniRule"/>
</dbReference>
<dbReference type="PANTHER" id="PTHR11142">
    <property type="entry name" value="PSEUDOURIDYLATE SYNTHASE"/>
    <property type="match status" value="1"/>
</dbReference>
<dbReference type="InterPro" id="IPR020094">
    <property type="entry name" value="TruA/RsuA/RluB/E/F_N"/>
</dbReference>
<evidence type="ECO:0000256" key="4">
    <source>
        <dbReference type="HAMAP-Rule" id="MF_00171"/>
    </source>
</evidence>
<feature type="binding site" evidence="4 6">
    <location>
        <position position="123"/>
    </location>
    <ligand>
        <name>substrate</name>
    </ligand>
</feature>
<accession>A0A9D1JN00</accession>
<dbReference type="HAMAP" id="MF_00171">
    <property type="entry name" value="TruA"/>
    <property type="match status" value="1"/>
</dbReference>
<dbReference type="PANTHER" id="PTHR11142:SF0">
    <property type="entry name" value="TRNA PSEUDOURIDINE SYNTHASE-LIKE 1"/>
    <property type="match status" value="1"/>
</dbReference>
<proteinExistence type="inferred from homology"/>
<comment type="function">
    <text evidence="4">Formation of pseudouridine at positions 38, 39 and 40 in the anticodon stem and loop of transfer RNAs.</text>
</comment>
<organism evidence="9 10">
    <name type="scientific">Candidatus Scatousia excrementigallinarum</name>
    <dbReference type="NCBI Taxonomy" id="2840935"/>
    <lineage>
        <taxon>Bacteria</taxon>
        <taxon>Candidatus Scatousia</taxon>
    </lineage>
</organism>
<dbReference type="SUPFAM" id="SSF55120">
    <property type="entry name" value="Pseudouridine synthase"/>
    <property type="match status" value="1"/>
</dbReference>
<dbReference type="GO" id="GO:0160147">
    <property type="term" value="F:tRNA pseudouridine(38-40) synthase activity"/>
    <property type="evidence" value="ECO:0007669"/>
    <property type="project" value="UniProtKB-EC"/>
</dbReference>
<name>A0A9D1JN00_9BACT</name>
<keyword evidence="3 4" id="KW-0413">Isomerase</keyword>
<dbReference type="AlphaFoldDB" id="A0A9D1JN00"/>
<dbReference type="Pfam" id="PF01416">
    <property type="entry name" value="PseudoU_synth_1"/>
    <property type="match status" value="1"/>
</dbReference>
<keyword evidence="2 4" id="KW-0819">tRNA processing</keyword>
<reference evidence="9" key="1">
    <citation type="submission" date="2020-10" db="EMBL/GenBank/DDBJ databases">
        <authorList>
            <person name="Gilroy R."/>
        </authorList>
    </citation>
    <scope>NUCLEOTIDE SEQUENCE</scope>
    <source>
        <strain evidence="9">6276</strain>
    </source>
</reference>
<dbReference type="NCBIfam" id="TIGR00071">
    <property type="entry name" value="hisT_truA"/>
    <property type="match status" value="1"/>
</dbReference>
<gene>
    <name evidence="4 9" type="primary">truA</name>
    <name evidence="9" type="ORF">IAC10_07470</name>
</gene>
<reference evidence="9" key="2">
    <citation type="journal article" date="2021" name="PeerJ">
        <title>Extensive microbial diversity within the chicken gut microbiome revealed by metagenomics and culture.</title>
        <authorList>
            <person name="Gilroy R."/>
            <person name="Ravi A."/>
            <person name="Getino M."/>
            <person name="Pursley I."/>
            <person name="Horton D.L."/>
            <person name="Alikhan N.F."/>
            <person name="Baker D."/>
            <person name="Gharbi K."/>
            <person name="Hall N."/>
            <person name="Watson M."/>
            <person name="Adriaenssens E.M."/>
            <person name="Foster-Nyarko E."/>
            <person name="Jarju S."/>
            <person name="Secka A."/>
            <person name="Antonio M."/>
            <person name="Oren A."/>
            <person name="Chaudhuri R.R."/>
            <person name="La Ragione R."/>
            <person name="Hildebrand F."/>
            <person name="Pallen M.J."/>
        </authorList>
    </citation>
    <scope>NUCLEOTIDE SEQUENCE</scope>
    <source>
        <strain evidence="9">6276</strain>
    </source>
</reference>
<evidence type="ECO:0000256" key="6">
    <source>
        <dbReference type="PIRSR" id="PIRSR001430-2"/>
    </source>
</evidence>
<comment type="catalytic activity">
    <reaction evidence="4 7">
        <text>uridine(38/39/40) in tRNA = pseudouridine(38/39/40) in tRNA</text>
        <dbReference type="Rhea" id="RHEA:22376"/>
        <dbReference type="Rhea" id="RHEA-COMP:10085"/>
        <dbReference type="Rhea" id="RHEA-COMP:10087"/>
        <dbReference type="ChEBI" id="CHEBI:65314"/>
        <dbReference type="ChEBI" id="CHEBI:65315"/>
        <dbReference type="EC" id="5.4.99.12"/>
    </reaction>
</comment>
<dbReference type="PIRSF" id="PIRSF001430">
    <property type="entry name" value="tRNA_psdUrid_synth"/>
    <property type="match status" value="1"/>
</dbReference>
<comment type="caution">
    <text evidence="4">Lacks conserved residue(s) required for the propagation of feature annotation.</text>
</comment>
<sequence length="256" mass="29232">MRYAFKVQYIGKNYAGSQIQFRNGKQIETPTVQGELEKAICTLICGKNAVNNKRPVKTVFSGRTDRGVNSLGQVVHFDTDKCIVASKFIYSLNEILPDDISVTDLKEVQPEFHAQKSAKRRHYRFEFINRKCKNAFDGDLMRIKYEIDIERMQDSLNYLLGEHDFSSFKSSGTLNPSKVCFIENAECRRVGDRIVIDITGNRFLYNMVRTIVGTLLEIEGHNLPSSHMKDVLDAKDRRKAGQTVSPFGLTLMEVTY</sequence>
<feature type="domain" description="Pseudouridine synthase I TruA alpha/beta" evidence="8">
    <location>
        <begin position="158"/>
        <end position="256"/>
    </location>
</feature>
<evidence type="ECO:0000256" key="7">
    <source>
        <dbReference type="RuleBase" id="RU003792"/>
    </source>
</evidence>
<dbReference type="Gene3D" id="3.30.70.580">
    <property type="entry name" value="Pseudouridine synthase I, catalytic domain, N-terminal subdomain"/>
    <property type="match status" value="1"/>
</dbReference>
<dbReference type="InterPro" id="IPR020095">
    <property type="entry name" value="PsdUridine_synth_TruA_C"/>
</dbReference>
<evidence type="ECO:0000256" key="3">
    <source>
        <dbReference type="ARBA" id="ARBA00023235"/>
    </source>
</evidence>
<evidence type="ECO:0000313" key="10">
    <source>
        <dbReference type="Proteomes" id="UP000823928"/>
    </source>
</evidence>
<protein>
    <recommendedName>
        <fullName evidence="4">tRNA pseudouridine synthase A</fullName>
        <ecNumber evidence="4">5.4.99.12</ecNumber>
    </recommendedName>
    <alternativeName>
        <fullName evidence="4">tRNA pseudouridine(38-40) synthase</fullName>
    </alternativeName>
    <alternativeName>
        <fullName evidence="4">tRNA pseudouridylate synthase I</fullName>
    </alternativeName>
    <alternativeName>
        <fullName evidence="4">tRNA-uridine isomerase I</fullName>
    </alternativeName>
</protein>
<evidence type="ECO:0000256" key="5">
    <source>
        <dbReference type="PIRSR" id="PIRSR001430-1"/>
    </source>
</evidence>
<evidence type="ECO:0000259" key="8">
    <source>
        <dbReference type="Pfam" id="PF01416"/>
    </source>
</evidence>
<dbReference type="InterPro" id="IPR020103">
    <property type="entry name" value="PsdUridine_synth_cat_dom_sf"/>
</dbReference>
<dbReference type="EC" id="5.4.99.12" evidence="4"/>
<comment type="similarity">
    <text evidence="1 4 7">Belongs to the tRNA pseudouridine synthase TruA family.</text>
</comment>
<dbReference type="EMBL" id="DVIU01000146">
    <property type="protein sequence ID" value="HIS36453.1"/>
    <property type="molecule type" value="Genomic_DNA"/>
</dbReference>
<dbReference type="Proteomes" id="UP000823928">
    <property type="component" value="Unassembled WGS sequence"/>
</dbReference>
<evidence type="ECO:0000313" key="9">
    <source>
        <dbReference type="EMBL" id="HIS36453.1"/>
    </source>
</evidence>
<dbReference type="InterPro" id="IPR020097">
    <property type="entry name" value="PsdUridine_synth_TruA_a/b_dom"/>
</dbReference>
<evidence type="ECO:0000256" key="1">
    <source>
        <dbReference type="ARBA" id="ARBA00009375"/>
    </source>
</evidence>
<comment type="subunit">
    <text evidence="4">Homodimer.</text>
</comment>
<dbReference type="CDD" id="cd02570">
    <property type="entry name" value="PseudoU_synth_EcTruA"/>
    <property type="match status" value="1"/>
</dbReference>